<evidence type="ECO:0000313" key="2">
    <source>
        <dbReference type="EMBL" id="SLM15387.1"/>
    </source>
</evidence>
<keyword evidence="1" id="KW-0812">Transmembrane</keyword>
<proteinExistence type="predicted"/>
<protein>
    <submittedName>
        <fullName evidence="2">Uncharacterized protein</fullName>
    </submittedName>
</protein>
<organism evidence="2">
    <name type="scientific">uncultured spirochete</name>
    <dbReference type="NCBI Taxonomy" id="156406"/>
    <lineage>
        <taxon>Bacteria</taxon>
        <taxon>Pseudomonadati</taxon>
        <taxon>Spirochaetota</taxon>
        <taxon>Spirochaetia</taxon>
        <taxon>Spirochaetales</taxon>
        <taxon>environmental samples</taxon>
    </lineage>
</organism>
<feature type="transmembrane region" description="Helical" evidence="1">
    <location>
        <begin position="45"/>
        <end position="67"/>
    </location>
</feature>
<keyword evidence="1" id="KW-1133">Transmembrane helix</keyword>
<sequence>MRAESEQLGEAIIGQQNSIPMLGNKSGYTLTIQRTRFFLGNLTGYLASLECLIMQMSQLVIISRFYFRLN</sequence>
<keyword evidence="1" id="KW-0472">Membrane</keyword>
<dbReference type="EMBL" id="FWDM01000036">
    <property type="protein sequence ID" value="SLM15387.1"/>
    <property type="molecule type" value="Genomic_DNA"/>
</dbReference>
<evidence type="ECO:0000256" key="1">
    <source>
        <dbReference type="SAM" id="Phobius"/>
    </source>
</evidence>
<accession>A0A3P3XLC6</accession>
<reference evidence="2" key="1">
    <citation type="submission" date="2017-02" db="EMBL/GenBank/DDBJ databases">
        <authorList>
            <person name="Regsiter A."/>
            <person name="William W."/>
        </authorList>
    </citation>
    <scope>NUCLEOTIDE SEQUENCE</scope>
    <source>
        <strain evidence="2">Bib</strain>
    </source>
</reference>
<dbReference type="AlphaFoldDB" id="A0A3P3XLC6"/>
<gene>
    <name evidence="2" type="ORF">SPIROBIBN47_410070</name>
</gene>
<name>A0A3P3XLC6_9SPIR</name>